<keyword evidence="3" id="KW-1185">Reference proteome</keyword>
<gene>
    <name evidence="2" type="ORF">C4K46_00915</name>
</gene>
<keyword evidence="1" id="KW-0472">Membrane</keyword>
<feature type="transmembrane region" description="Helical" evidence="1">
    <location>
        <begin position="69"/>
        <end position="89"/>
    </location>
</feature>
<organism evidence="2 3">
    <name type="scientific">Streptococcus oricebi</name>
    <dbReference type="NCBI Taxonomy" id="1547447"/>
    <lineage>
        <taxon>Bacteria</taxon>
        <taxon>Bacillati</taxon>
        <taxon>Bacillota</taxon>
        <taxon>Bacilli</taxon>
        <taxon>Lactobacillales</taxon>
        <taxon>Streptococcaceae</taxon>
        <taxon>Streptococcus</taxon>
    </lineage>
</organism>
<reference evidence="2 3" key="1">
    <citation type="submission" date="2018-02" db="EMBL/GenBank/DDBJ databases">
        <title>Draft genome sequence of Streptococcus oricebi CCUG 70868T type strain.</title>
        <authorList>
            <person name="Mendez V."/>
            <person name="Salva-Serra F."/>
            <person name="Jaen-Luchoro D."/>
            <person name="Gonzales-Siles L."/>
            <person name="Karlsson R."/>
            <person name="Engstrom-Jakobsson H."/>
            <person name="Busquets A."/>
            <person name="Gomila M."/>
            <person name="Pineiro-Iglesias B."/>
            <person name="Bennasar-Figueras A."/>
            <person name="Seeger M."/>
            <person name="Moore E."/>
        </authorList>
    </citation>
    <scope>NUCLEOTIDE SEQUENCE [LARGE SCALE GENOMIC DNA]</scope>
    <source>
        <strain evidence="2 3">CCUG 70868</strain>
    </source>
</reference>
<proteinExistence type="predicted"/>
<keyword evidence="1" id="KW-0812">Transmembrane</keyword>
<dbReference type="InterPro" id="IPR019277">
    <property type="entry name" value="DUF2304"/>
</dbReference>
<comment type="caution">
    <text evidence="2">The sequence shown here is derived from an EMBL/GenBank/DDBJ whole genome shotgun (WGS) entry which is preliminary data.</text>
</comment>
<evidence type="ECO:0000313" key="2">
    <source>
        <dbReference type="EMBL" id="MBP2622493.1"/>
    </source>
</evidence>
<dbReference type="RefSeq" id="WP_209626437.1">
    <property type="nucleotide sequence ID" value="NZ_PRDG01000001.1"/>
</dbReference>
<sequence>MNVRASILIVACIACFLIYIIRLIVKKEIEMRTALTWLILGISILIVTLFPSLINLIAHLVGIYEPVNLVFFGGFCLLLYISFSLTRIVSKQTTQIRHLAQKQALENKKHEE</sequence>
<protein>
    <submittedName>
        <fullName evidence="2">DUF2304 domain-containing protein</fullName>
    </submittedName>
</protein>
<dbReference type="Pfam" id="PF10066">
    <property type="entry name" value="DUF2304"/>
    <property type="match status" value="1"/>
</dbReference>
<feature type="transmembrane region" description="Helical" evidence="1">
    <location>
        <begin position="6"/>
        <end position="25"/>
    </location>
</feature>
<name>A0ABS5B0Y9_9STRE</name>
<evidence type="ECO:0000313" key="3">
    <source>
        <dbReference type="Proteomes" id="UP001519296"/>
    </source>
</evidence>
<dbReference type="Proteomes" id="UP001519296">
    <property type="component" value="Unassembled WGS sequence"/>
</dbReference>
<feature type="transmembrane region" description="Helical" evidence="1">
    <location>
        <begin position="37"/>
        <end position="63"/>
    </location>
</feature>
<accession>A0ABS5B0Y9</accession>
<evidence type="ECO:0000256" key="1">
    <source>
        <dbReference type="SAM" id="Phobius"/>
    </source>
</evidence>
<keyword evidence="1" id="KW-1133">Transmembrane helix</keyword>
<dbReference type="EMBL" id="PRDG01000001">
    <property type="protein sequence ID" value="MBP2622493.1"/>
    <property type="molecule type" value="Genomic_DNA"/>
</dbReference>